<dbReference type="EC" id="2.5.1.55" evidence="8"/>
<dbReference type="NCBIfam" id="NF003543">
    <property type="entry name" value="PRK05198.1"/>
    <property type="match status" value="1"/>
</dbReference>
<dbReference type="InterPro" id="IPR006269">
    <property type="entry name" value="KDO8P_synthase"/>
</dbReference>
<keyword evidence="8" id="KW-0448">Lipopolysaccharide biosynthesis</keyword>
<dbReference type="HAMAP" id="MF_00056">
    <property type="entry name" value="KDO8P_synth"/>
    <property type="match status" value="1"/>
</dbReference>
<dbReference type="NCBIfam" id="TIGR01362">
    <property type="entry name" value="KDO8P_synth"/>
    <property type="match status" value="1"/>
</dbReference>
<evidence type="ECO:0000259" key="9">
    <source>
        <dbReference type="Pfam" id="PF00793"/>
    </source>
</evidence>
<evidence type="ECO:0000256" key="6">
    <source>
        <dbReference type="ARBA" id="ARBA00022679"/>
    </source>
</evidence>
<dbReference type="Proteomes" id="UP000000442">
    <property type="component" value="Chromosome"/>
</dbReference>
<evidence type="ECO:0000256" key="2">
    <source>
        <dbReference type="ARBA" id="ARBA00004756"/>
    </source>
</evidence>
<dbReference type="OrthoDB" id="9802281at2"/>
<protein>
    <recommendedName>
        <fullName evidence="8">2-dehydro-3-deoxyphosphooctonate aldolase</fullName>
        <ecNumber evidence="8">2.5.1.55</ecNumber>
    </recommendedName>
    <alternativeName>
        <fullName evidence="8">3-deoxy-D-manno-octulosonic acid 8-phosphate synthase</fullName>
    </alternativeName>
    <alternativeName>
        <fullName evidence="8">KDO-8-phosphate synthase</fullName>
        <shortName evidence="8">KDO 8-P synthase</shortName>
        <shortName evidence="8">KDOPS</shortName>
    </alternativeName>
    <alternativeName>
        <fullName evidence="8">Phospho-2-dehydro-3-deoxyoctonate aldolase</fullName>
    </alternativeName>
</protein>
<evidence type="ECO:0000313" key="11">
    <source>
        <dbReference type="Proteomes" id="UP000000442"/>
    </source>
</evidence>
<evidence type="ECO:0000256" key="5">
    <source>
        <dbReference type="ARBA" id="ARBA00022490"/>
    </source>
</evidence>
<dbReference type="Pfam" id="PF00793">
    <property type="entry name" value="DAHP_synth_1"/>
    <property type="match status" value="1"/>
</dbReference>
<dbReference type="InterPro" id="IPR006218">
    <property type="entry name" value="DAHP1/KDSA"/>
</dbReference>
<comment type="pathway">
    <text evidence="3 8">Carbohydrate biosynthesis; 3-deoxy-D-manno-octulosonate biosynthesis; 3-deoxy-D-manno-octulosonate from D-ribulose 5-phosphate: step 2/3.</text>
</comment>
<evidence type="ECO:0000256" key="4">
    <source>
        <dbReference type="ARBA" id="ARBA00010499"/>
    </source>
</evidence>
<comment type="subcellular location">
    <subcellularLocation>
        <location evidence="1 8">Cytoplasm</location>
    </subcellularLocation>
</comment>
<evidence type="ECO:0000313" key="10">
    <source>
        <dbReference type="EMBL" id="ACN15872.1"/>
    </source>
</evidence>
<dbReference type="InterPro" id="IPR013785">
    <property type="entry name" value="Aldolase_TIM"/>
</dbReference>
<sequence length="276" mass="29336">MDTFFSTQTPAAGDSFLLIAGPCVIEDYDTTFHTASQLKKITDGLGIPFIFKSSFDKANRSSIDSYRGPGFEKGLEILAAIKQQLGVKIISDIHLPEQAGPAAKVLDVLQIPAFLCRQTDLITAAARTGKPLNIKKGQFLAPLECRNIIKKAQAAGCTRLSITERGSSFGYNNLVVDFRAIDIIRSLGVPVVFDATHSVQLPGGAGTTSAGDRKFAPTLARAAIAAGADGLFIETHPDPDRALCDGPNSVPLAQMQSFLEPLIAIRTVVAPLIQAS</sequence>
<dbReference type="GO" id="GO:0019294">
    <property type="term" value="P:keto-3-deoxy-D-manno-octulosonic acid biosynthetic process"/>
    <property type="evidence" value="ECO:0007669"/>
    <property type="project" value="UniProtKB-UniRule"/>
</dbReference>
<dbReference type="Gene3D" id="3.20.20.70">
    <property type="entry name" value="Aldolase class I"/>
    <property type="match status" value="1"/>
</dbReference>
<reference evidence="10 11" key="1">
    <citation type="journal article" date="2009" name="Environ. Microbiol.">
        <title>Genome sequence of Desulfobacterium autotrophicum HRM2, a marine sulfate reducer oxidizing organic carbon completely to carbon dioxide.</title>
        <authorList>
            <person name="Strittmatter A.W."/>
            <person name="Liesegang H."/>
            <person name="Rabus R."/>
            <person name="Decker I."/>
            <person name="Amann J."/>
            <person name="Andres S."/>
            <person name="Henne A."/>
            <person name="Fricke W.F."/>
            <person name="Martinez-Arias R."/>
            <person name="Bartels D."/>
            <person name="Goesmann A."/>
            <person name="Krause L."/>
            <person name="Puehler A."/>
            <person name="Klenk H.P."/>
            <person name="Richter M."/>
            <person name="Schuler M."/>
            <person name="Gloeckner F.O."/>
            <person name="Meyerdierks A."/>
            <person name="Gottschalk G."/>
            <person name="Amann R."/>
        </authorList>
    </citation>
    <scope>NUCLEOTIDE SEQUENCE [LARGE SCALE GENOMIC DNA]</scope>
    <source>
        <strain evidence="11">ATCC 43914 / DSM 3382 / HRM2</strain>
    </source>
</reference>
<accession>C0QJ59</accession>
<comment type="similarity">
    <text evidence="4 8">Belongs to the KdsA family.</text>
</comment>
<dbReference type="RefSeq" id="WP_015904635.1">
    <property type="nucleotide sequence ID" value="NC_012108.1"/>
</dbReference>
<dbReference type="EMBL" id="CP001087">
    <property type="protein sequence ID" value="ACN15872.1"/>
    <property type="molecule type" value="Genomic_DNA"/>
</dbReference>
<dbReference type="HOGENOM" id="CLU_036666_0_0_7"/>
<dbReference type="GO" id="GO:0005737">
    <property type="term" value="C:cytoplasm"/>
    <property type="evidence" value="ECO:0007669"/>
    <property type="project" value="UniProtKB-SubCell"/>
</dbReference>
<dbReference type="STRING" id="177437.HRM2_27820"/>
<proteinExistence type="inferred from homology"/>
<keyword evidence="5 8" id="KW-0963">Cytoplasm</keyword>
<gene>
    <name evidence="8 10" type="primary">kdsA</name>
    <name evidence="10" type="ordered locus">HRM2_27820</name>
</gene>
<organism evidence="10 11">
    <name type="scientific">Desulforapulum autotrophicum (strain ATCC 43914 / DSM 3382 / VKM B-1955 / HRM2)</name>
    <name type="common">Desulfobacterium autotrophicum</name>
    <dbReference type="NCBI Taxonomy" id="177437"/>
    <lineage>
        <taxon>Bacteria</taxon>
        <taxon>Pseudomonadati</taxon>
        <taxon>Thermodesulfobacteriota</taxon>
        <taxon>Desulfobacteria</taxon>
        <taxon>Desulfobacterales</taxon>
        <taxon>Desulfobacteraceae</taxon>
        <taxon>Desulforapulum</taxon>
    </lineage>
</organism>
<keyword evidence="11" id="KW-1185">Reference proteome</keyword>
<dbReference type="PANTHER" id="PTHR21057">
    <property type="entry name" value="PHOSPHO-2-DEHYDRO-3-DEOXYHEPTONATE ALDOLASE"/>
    <property type="match status" value="1"/>
</dbReference>
<comment type="pathway">
    <text evidence="2 8">Bacterial outer membrane biogenesis; lipopolysaccharide biosynthesis.</text>
</comment>
<evidence type="ECO:0000256" key="1">
    <source>
        <dbReference type="ARBA" id="ARBA00004496"/>
    </source>
</evidence>
<evidence type="ECO:0000256" key="8">
    <source>
        <dbReference type="HAMAP-Rule" id="MF_00056"/>
    </source>
</evidence>
<dbReference type="GO" id="GO:0008676">
    <property type="term" value="F:3-deoxy-8-phosphooctulonate synthase activity"/>
    <property type="evidence" value="ECO:0007669"/>
    <property type="project" value="UniProtKB-UniRule"/>
</dbReference>
<dbReference type="eggNOG" id="COG2877">
    <property type="taxonomic scope" value="Bacteria"/>
</dbReference>
<evidence type="ECO:0000256" key="3">
    <source>
        <dbReference type="ARBA" id="ARBA00004845"/>
    </source>
</evidence>
<dbReference type="UniPathway" id="UPA00030"/>
<dbReference type="SUPFAM" id="SSF51569">
    <property type="entry name" value="Aldolase"/>
    <property type="match status" value="1"/>
</dbReference>
<feature type="domain" description="DAHP synthetase I/KDSA" evidence="9">
    <location>
        <begin position="13"/>
        <end position="260"/>
    </location>
</feature>
<name>C0QJ59_DESAH</name>
<dbReference type="AlphaFoldDB" id="C0QJ59"/>
<comment type="catalytic activity">
    <reaction evidence="7 8">
        <text>D-arabinose 5-phosphate + phosphoenolpyruvate + H2O = 3-deoxy-alpha-D-manno-2-octulosonate-8-phosphate + phosphate</text>
        <dbReference type="Rhea" id="RHEA:14053"/>
        <dbReference type="ChEBI" id="CHEBI:15377"/>
        <dbReference type="ChEBI" id="CHEBI:43474"/>
        <dbReference type="ChEBI" id="CHEBI:57693"/>
        <dbReference type="ChEBI" id="CHEBI:58702"/>
        <dbReference type="ChEBI" id="CHEBI:85985"/>
        <dbReference type="EC" id="2.5.1.55"/>
    </reaction>
</comment>
<dbReference type="KEGG" id="dat:HRM2_27820"/>
<keyword evidence="6 8" id="KW-0808">Transferase</keyword>
<evidence type="ECO:0000256" key="7">
    <source>
        <dbReference type="ARBA" id="ARBA00049112"/>
    </source>
</evidence>
<dbReference type="UniPathway" id="UPA00357">
    <property type="reaction ID" value="UER00474"/>
</dbReference>